<evidence type="ECO:0000256" key="2">
    <source>
        <dbReference type="ARBA" id="ARBA00004141"/>
    </source>
</evidence>
<evidence type="ECO:0000256" key="3">
    <source>
        <dbReference type="ARBA" id="ARBA00022630"/>
    </source>
</evidence>
<dbReference type="InterPro" id="IPR039261">
    <property type="entry name" value="FNR_nucleotide-bd"/>
</dbReference>
<comment type="caution">
    <text evidence="15">The sequence shown here is derived from an EMBL/GenBank/DDBJ whole genome shotgun (WGS) entry which is preliminary data.</text>
</comment>
<name>A0AB35MIY3_9MICO</name>
<dbReference type="PANTHER" id="PTHR47354:SF8">
    <property type="entry name" value="1,2-PHENYLACETYL-COA EPOXIDASE, SUBUNIT E"/>
    <property type="match status" value="1"/>
</dbReference>
<keyword evidence="4 13" id="KW-0812">Transmembrane</keyword>
<keyword evidence="9" id="KW-0560">Oxidoreductase</keyword>
<dbReference type="SUPFAM" id="SSF52343">
    <property type="entry name" value="Ferredoxin reductase-like, C-terminal NADP-linked domain"/>
    <property type="match status" value="1"/>
</dbReference>
<dbReference type="InterPro" id="IPR050415">
    <property type="entry name" value="MRET"/>
</dbReference>
<evidence type="ECO:0000256" key="5">
    <source>
        <dbReference type="ARBA" id="ARBA00022714"/>
    </source>
</evidence>
<dbReference type="InterPro" id="IPR017938">
    <property type="entry name" value="Riboflavin_synthase-like_b-brl"/>
</dbReference>
<dbReference type="RefSeq" id="WP_301160500.1">
    <property type="nucleotide sequence ID" value="NZ_JAUHQB010000006.1"/>
</dbReference>
<keyword evidence="12 13" id="KW-0472">Membrane</keyword>
<feature type="transmembrane region" description="Helical" evidence="13">
    <location>
        <begin position="152"/>
        <end position="174"/>
    </location>
</feature>
<dbReference type="InterPro" id="IPR017927">
    <property type="entry name" value="FAD-bd_FR_type"/>
</dbReference>
<dbReference type="AlphaFoldDB" id="A0AB35MIY3"/>
<dbReference type="EMBL" id="JAUHQB010000006">
    <property type="protein sequence ID" value="MDN4483743.1"/>
    <property type="molecule type" value="Genomic_DNA"/>
</dbReference>
<keyword evidence="8 13" id="KW-1133">Transmembrane helix</keyword>
<dbReference type="GO" id="GO:0016020">
    <property type="term" value="C:membrane"/>
    <property type="evidence" value="ECO:0007669"/>
    <property type="project" value="UniProtKB-SubCell"/>
</dbReference>
<dbReference type="InterPro" id="IPR013130">
    <property type="entry name" value="Fe3_Rdtase_TM_dom"/>
</dbReference>
<evidence type="ECO:0000256" key="7">
    <source>
        <dbReference type="ARBA" id="ARBA00022827"/>
    </source>
</evidence>
<evidence type="ECO:0000256" key="6">
    <source>
        <dbReference type="ARBA" id="ARBA00022723"/>
    </source>
</evidence>
<feature type="transmembrane region" description="Helical" evidence="13">
    <location>
        <begin position="215"/>
        <end position="235"/>
    </location>
</feature>
<keyword evidence="3" id="KW-0285">Flavoprotein</keyword>
<feature type="transmembrane region" description="Helical" evidence="13">
    <location>
        <begin position="186"/>
        <end position="203"/>
    </location>
</feature>
<dbReference type="GO" id="GO:0016491">
    <property type="term" value="F:oxidoreductase activity"/>
    <property type="evidence" value="ECO:0007669"/>
    <property type="project" value="UniProtKB-KW"/>
</dbReference>
<protein>
    <submittedName>
        <fullName evidence="15">Ferric reductase-like transmembrane domain-containing protein</fullName>
    </submittedName>
</protein>
<evidence type="ECO:0000313" key="15">
    <source>
        <dbReference type="EMBL" id="MDN4483743.1"/>
    </source>
</evidence>
<dbReference type="GO" id="GO:0046872">
    <property type="term" value="F:metal ion binding"/>
    <property type="evidence" value="ECO:0007669"/>
    <property type="project" value="UniProtKB-KW"/>
</dbReference>
<keyword evidence="6" id="KW-0479">Metal-binding</keyword>
<evidence type="ECO:0000259" key="14">
    <source>
        <dbReference type="PROSITE" id="PS51384"/>
    </source>
</evidence>
<feature type="transmembrane region" description="Helical" evidence="13">
    <location>
        <begin position="70"/>
        <end position="90"/>
    </location>
</feature>
<evidence type="ECO:0000256" key="12">
    <source>
        <dbReference type="ARBA" id="ARBA00023136"/>
    </source>
</evidence>
<comment type="cofactor">
    <cofactor evidence="1">
        <name>FAD</name>
        <dbReference type="ChEBI" id="CHEBI:57692"/>
    </cofactor>
</comment>
<feature type="domain" description="FAD-binding FR-type" evidence="14">
    <location>
        <begin position="241"/>
        <end position="341"/>
    </location>
</feature>
<dbReference type="Proteomes" id="UP001172756">
    <property type="component" value="Unassembled WGS sequence"/>
</dbReference>
<dbReference type="PANTHER" id="PTHR47354">
    <property type="entry name" value="NADH OXIDOREDUCTASE HCR"/>
    <property type="match status" value="1"/>
</dbReference>
<dbReference type="GO" id="GO:0050660">
    <property type="term" value="F:flavin adenine dinucleotide binding"/>
    <property type="evidence" value="ECO:0007669"/>
    <property type="project" value="TreeGrafter"/>
</dbReference>
<comment type="subcellular location">
    <subcellularLocation>
        <location evidence="2">Membrane</location>
        <topology evidence="2">Multi-pass membrane protein</topology>
    </subcellularLocation>
</comment>
<accession>A0AB35MIY3</accession>
<keyword evidence="10" id="KW-0408">Iron</keyword>
<evidence type="ECO:0000256" key="1">
    <source>
        <dbReference type="ARBA" id="ARBA00001974"/>
    </source>
</evidence>
<feature type="transmembrane region" description="Helical" evidence="13">
    <location>
        <begin position="39"/>
        <end position="58"/>
    </location>
</feature>
<keyword evidence="11" id="KW-0411">Iron-sulfur</keyword>
<evidence type="ECO:0000256" key="11">
    <source>
        <dbReference type="ARBA" id="ARBA00023014"/>
    </source>
</evidence>
<evidence type="ECO:0000256" key="9">
    <source>
        <dbReference type="ARBA" id="ARBA00023002"/>
    </source>
</evidence>
<dbReference type="GO" id="GO:0051537">
    <property type="term" value="F:2 iron, 2 sulfur cluster binding"/>
    <property type="evidence" value="ECO:0007669"/>
    <property type="project" value="UniProtKB-KW"/>
</dbReference>
<keyword evidence="7" id="KW-0274">FAD</keyword>
<organism evidence="15 16">
    <name type="scientific">Demequina lignilytica</name>
    <dbReference type="NCBI Taxonomy" id="3051663"/>
    <lineage>
        <taxon>Bacteria</taxon>
        <taxon>Bacillati</taxon>
        <taxon>Actinomycetota</taxon>
        <taxon>Actinomycetes</taxon>
        <taxon>Micrococcales</taxon>
        <taxon>Demequinaceae</taxon>
        <taxon>Demequina</taxon>
    </lineage>
</organism>
<dbReference type="PROSITE" id="PS51384">
    <property type="entry name" value="FAD_FR"/>
    <property type="match status" value="1"/>
</dbReference>
<evidence type="ECO:0000256" key="4">
    <source>
        <dbReference type="ARBA" id="ARBA00022692"/>
    </source>
</evidence>
<dbReference type="Pfam" id="PF01794">
    <property type="entry name" value="Ferric_reduct"/>
    <property type="match status" value="1"/>
</dbReference>
<sequence>MTALSWAVPATGQEEARRKRDERRRRAARRSRWKDSVEAALWLVGVGSLAFMLSSGTVDVTSLSGFLVTMGRITGIVASTMIMGQLILIARMPVVERVVGHDRAARLHGQLGRMGFLVMLAHIVTLVLGYALPTQTGIWDQTWQLIVEYGGPMFLAWAGFAVLTIVVVTSLALVRSRWRYENWHAVHIFSYIAVGLAIPHQFTDGETFMAMDFAWWYWLTLWTVAVGGLIAYRVVRPLVRYFRHRISVAAIDTLADGSTVITLTGRDLLRMRPEAGQFFLFRFLQKDLWGEAHPYSLSRAPLDRWMRITVKPLGDHSARMNELKIGTTVMVEGPLGVFTEKTRTGDHLVLAGSGIGITPILAFLETADIDPGRCTVIARASSIEQAPHLDEVIAIAEQRGARVHVLTGPRGDGWSPAANPVRIAELVPDIADADVYACGPTAWVESLFADAEASGLSRKHLHAEEFSW</sequence>
<evidence type="ECO:0000256" key="8">
    <source>
        <dbReference type="ARBA" id="ARBA00022989"/>
    </source>
</evidence>
<reference evidence="15 16" key="1">
    <citation type="submission" date="2023-06" db="EMBL/GenBank/DDBJ databases">
        <title>SYSU T0a273.</title>
        <authorList>
            <person name="Gao L."/>
            <person name="Fang B.-Z."/>
            <person name="Li W.-J."/>
        </authorList>
    </citation>
    <scope>NUCLEOTIDE SEQUENCE [LARGE SCALE GENOMIC DNA]</scope>
    <source>
        <strain evidence="15 16">SYSU T0a273</strain>
    </source>
</reference>
<evidence type="ECO:0000256" key="10">
    <source>
        <dbReference type="ARBA" id="ARBA00023004"/>
    </source>
</evidence>
<proteinExistence type="predicted"/>
<evidence type="ECO:0000313" key="16">
    <source>
        <dbReference type="Proteomes" id="UP001172756"/>
    </source>
</evidence>
<feature type="transmembrane region" description="Helical" evidence="13">
    <location>
        <begin position="111"/>
        <end position="132"/>
    </location>
</feature>
<dbReference type="Gene3D" id="3.40.50.80">
    <property type="entry name" value="Nucleotide-binding domain of ferredoxin-NADP reductase (FNR) module"/>
    <property type="match status" value="1"/>
</dbReference>
<dbReference type="SUPFAM" id="SSF63380">
    <property type="entry name" value="Riboflavin synthase domain-like"/>
    <property type="match status" value="1"/>
</dbReference>
<dbReference type="Gene3D" id="2.40.30.10">
    <property type="entry name" value="Translation factors"/>
    <property type="match status" value="1"/>
</dbReference>
<keyword evidence="5" id="KW-0001">2Fe-2S</keyword>
<evidence type="ECO:0000256" key="13">
    <source>
        <dbReference type="SAM" id="Phobius"/>
    </source>
</evidence>
<gene>
    <name evidence="15" type="ORF">QQ002_09370</name>
</gene>